<keyword evidence="1" id="KW-0812">Transmembrane</keyword>
<feature type="transmembrane region" description="Helical" evidence="1">
    <location>
        <begin position="83"/>
        <end position="108"/>
    </location>
</feature>
<comment type="caution">
    <text evidence="2">The sequence shown here is derived from an EMBL/GenBank/DDBJ whole genome shotgun (WGS) entry which is preliminary data.</text>
</comment>
<organism evidence="2 3">
    <name type="scientific">Desmophyllum pertusum</name>
    <dbReference type="NCBI Taxonomy" id="174260"/>
    <lineage>
        <taxon>Eukaryota</taxon>
        <taxon>Metazoa</taxon>
        <taxon>Cnidaria</taxon>
        <taxon>Anthozoa</taxon>
        <taxon>Hexacorallia</taxon>
        <taxon>Scleractinia</taxon>
        <taxon>Caryophylliina</taxon>
        <taxon>Caryophylliidae</taxon>
        <taxon>Desmophyllum</taxon>
    </lineage>
</organism>
<gene>
    <name evidence="2" type="ORF">OS493_006294</name>
</gene>
<accession>A0A9X0A855</accession>
<dbReference type="OrthoDB" id="5967862at2759"/>
<evidence type="ECO:0000313" key="2">
    <source>
        <dbReference type="EMBL" id="KAJ7393324.1"/>
    </source>
</evidence>
<keyword evidence="3" id="KW-1185">Reference proteome</keyword>
<feature type="transmembrane region" description="Helical" evidence="1">
    <location>
        <begin position="123"/>
        <end position="143"/>
    </location>
</feature>
<sequence>MKQLEELLTAMDTTSDLLRQVGMSSVDLENLTRRRRNHRIPKMCDKQSLILTVFWQILNIAAVSIAEAFMTESKGEDKKEEKNIYLVSIIVIVIFQAANLILVFFTTIKLTKQIMHQTVTKSFLGQSFLSTTLLYAGLYTLVYKFDSKAFQNISGAKDALNTPLVFFKMTVFSISTGTLCGSSAIIPDLWSAQLIASTQMLMSYVYFASLLYISVQPRKSDLKWKVVTRSNQYRNLNGQRVT</sequence>
<proteinExistence type="predicted"/>
<evidence type="ECO:0000256" key="1">
    <source>
        <dbReference type="SAM" id="Phobius"/>
    </source>
</evidence>
<evidence type="ECO:0000313" key="3">
    <source>
        <dbReference type="Proteomes" id="UP001163046"/>
    </source>
</evidence>
<protein>
    <submittedName>
        <fullName evidence="2">Uncharacterized protein</fullName>
    </submittedName>
</protein>
<feature type="transmembrane region" description="Helical" evidence="1">
    <location>
        <begin position="164"/>
        <end position="186"/>
    </location>
</feature>
<feature type="transmembrane region" description="Helical" evidence="1">
    <location>
        <begin position="49"/>
        <end position="71"/>
    </location>
</feature>
<feature type="transmembrane region" description="Helical" evidence="1">
    <location>
        <begin position="192"/>
        <end position="215"/>
    </location>
</feature>
<keyword evidence="1" id="KW-1133">Transmembrane helix</keyword>
<dbReference type="Proteomes" id="UP001163046">
    <property type="component" value="Unassembled WGS sequence"/>
</dbReference>
<dbReference type="AlphaFoldDB" id="A0A9X0A855"/>
<dbReference type="EMBL" id="MU825398">
    <property type="protein sequence ID" value="KAJ7393324.1"/>
    <property type="molecule type" value="Genomic_DNA"/>
</dbReference>
<name>A0A9X0A855_9CNID</name>
<reference evidence="2" key="1">
    <citation type="submission" date="2023-01" db="EMBL/GenBank/DDBJ databases">
        <title>Genome assembly of the deep-sea coral Lophelia pertusa.</title>
        <authorList>
            <person name="Herrera S."/>
            <person name="Cordes E."/>
        </authorList>
    </citation>
    <scope>NUCLEOTIDE SEQUENCE</scope>
    <source>
        <strain evidence="2">USNM1676648</strain>
        <tissue evidence="2">Polyp</tissue>
    </source>
</reference>
<keyword evidence="1" id="KW-0472">Membrane</keyword>